<dbReference type="PROSITE" id="PS00374">
    <property type="entry name" value="MGMT"/>
    <property type="match status" value="1"/>
</dbReference>
<keyword evidence="9" id="KW-1185">Reference proteome</keyword>
<dbReference type="RefSeq" id="WP_179819498.1">
    <property type="nucleotide sequence ID" value="NZ_CP192034.1"/>
</dbReference>
<evidence type="ECO:0000313" key="8">
    <source>
        <dbReference type="EMBL" id="NYF39919.1"/>
    </source>
</evidence>
<evidence type="ECO:0000256" key="5">
    <source>
        <dbReference type="ARBA" id="ARBA00023204"/>
    </source>
</evidence>
<sequence length="170" mass="17921">MTTTTIEAQVLPTPTGPLSLLSHEGILVAAGFTADPEEMFARLSPAMRAHGLTRVDDLGHAARAVRDYLDGDLTALDTVEVSQPGSPGRQRLLTALREVPAGTTVTYAELAERAGMPRTAARAAGGACAQNLIAPFVPCHRVLPSIGGFGGYYYGTPVKQWLLTHEKALG</sequence>
<accession>A0A852UUJ9</accession>
<evidence type="ECO:0000256" key="4">
    <source>
        <dbReference type="ARBA" id="ARBA00022763"/>
    </source>
</evidence>
<dbReference type="InterPro" id="IPR014048">
    <property type="entry name" value="MethylDNA_cys_MeTrfase_DNA-bd"/>
</dbReference>
<evidence type="ECO:0000256" key="2">
    <source>
        <dbReference type="ARBA" id="ARBA00022603"/>
    </source>
</evidence>
<keyword evidence="4" id="KW-0227">DNA damage</keyword>
<dbReference type="GO" id="GO:0003908">
    <property type="term" value="F:methylated-DNA-[protein]-cysteine S-methyltransferase activity"/>
    <property type="evidence" value="ECO:0007669"/>
    <property type="project" value="UniProtKB-EC"/>
</dbReference>
<evidence type="ECO:0000313" key="9">
    <source>
        <dbReference type="Proteomes" id="UP000576393"/>
    </source>
</evidence>
<gene>
    <name evidence="8" type="ORF">HDA43_002078</name>
</gene>
<dbReference type="InterPro" id="IPR036388">
    <property type="entry name" value="WH-like_DNA-bd_sf"/>
</dbReference>
<dbReference type="GO" id="GO:0006281">
    <property type="term" value="P:DNA repair"/>
    <property type="evidence" value="ECO:0007669"/>
    <property type="project" value="UniProtKB-KW"/>
</dbReference>
<dbReference type="InterPro" id="IPR036217">
    <property type="entry name" value="MethylDNA_cys_MeTrfase_DNAb"/>
</dbReference>
<reference evidence="8 9" key="1">
    <citation type="submission" date="2020-07" db="EMBL/GenBank/DDBJ databases">
        <title>Sequencing the genomes of 1000 actinobacteria strains.</title>
        <authorList>
            <person name="Klenk H.-P."/>
        </authorList>
    </citation>
    <scope>NUCLEOTIDE SEQUENCE [LARGE SCALE GENOMIC DNA]</scope>
    <source>
        <strain evidence="8 9">DSM 45763</strain>
    </source>
</reference>
<keyword evidence="3 8" id="KW-0808">Transferase</keyword>
<dbReference type="Pfam" id="PF01035">
    <property type="entry name" value="DNA_binding_1"/>
    <property type="match status" value="1"/>
</dbReference>
<comment type="caution">
    <text evidence="8">The sequence shown here is derived from an EMBL/GenBank/DDBJ whole genome shotgun (WGS) entry which is preliminary data.</text>
</comment>
<protein>
    <submittedName>
        <fullName evidence="8">Methylated-DNA-[protein]-cysteine S-methyltransferase</fullName>
        <ecNumber evidence="8">2.1.1.63</ecNumber>
    </submittedName>
</protein>
<dbReference type="Proteomes" id="UP000576393">
    <property type="component" value="Unassembled WGS sequence"/>
</dbReference>
<evidence type="ECO:0000256" key="3">
    <source>
        <dbReference type="ARBA" id="ARBA00022679"/>
    </source>
</evidence>
<name>A0A852UUJ9_9ACTN</name>
<dbReference type="InterPro" id="IPR001497">
    <property type="entry name" value="MethylDNA_cys_MeTrfase_AS"/>
</dbReference>
<evidence type="ECO:0000256" key="1">
    <source>
        <dbReference type="ARBA" id="ARBA00001286"/>
    </source>
</evidence>
<dbReference type="EMBL" id="JACCCO010000001">
    <property type="protein sequence ID" value="NYF39919.1"/>
    <property type="molecule type" value="Genomic_DNA"/>
</dbReference>
<evidence type="ECO:0000256" key="6">
    <source>
        <dbReference type="ARBA" id="ARBA00049348"/>
    </source>
</evidence>
<dbReference type="Gene3D" id="1.10.10.10">
    <property type="entry name" value="Winged helix-like DNA-binding domain superfamily/Winged helix DNA-binding domain"/>
    <property type="match status" value="1"/>
</dbReference>
<evidence type="ECO:0000259" key="7">
    <source>
        <dbReference type="Pfam" id="PF01035"/>
    </source>
</evidence>
<dbReference type="NCBIfam" id="TIGR00589">
    <property type="entry name" value="ogt"/>
    <property type="match status" value="1"/>
</dbReference>
<comment type="catalytic activity">
    <reaction evidence="1">
        <text>a 4-O-methyl-thymidine in DNA + L-cysteinyl-[protein] = a thymidine in DNA + S-methyl-L-cysteinyl-[protein]</text>
        <dbReference type="Rhea" id="RHEA:53428"/>
        <dbReference type="Rhea" id="RHEA-COMP:10131"/>
        <dbReference type="Rhea" id="RHEA-COMP:10132"/>
        <dbReference type="Rhea" id="RHEA-COMP:13555"/>
        <dbReference type="Rhea" id="RHEA-COMP:13556"/>
        <dbReference type="ChEBI" id="CHEBI:29950"/>
        <dbReference type="ChEBI" id="CHEBI:82612"/>
        <dbReference type="ChEBI" id="CHEBI:137386"/>
        <dbReference type="ChEBI" id="CHEBI:137387"/>
        <dbReference type="EC" id="2.1.1.63"/>
    </reaction>
</comment>
<dbReference type="GO" id="GO:0032259">
    <property type="term" value="P:methylation"/>
    <property type="evidence" value="ECO:0007669"/>
    <property type="project" value="UniProtKB-KW"/>
</dbReference>
<dbReference type="CDD" id="cd06445">
    <property type="entry name" value="ATase"/>
    <property type="match status" value="1"/>
</dbReference>
<keyword evidence="2 8" id="KW-0489">Methyltransferase</keyword>
<dbReference type="PANTHER" id="PTHR10815">
    <property type="entry name" value="METHYLATED-DNA--PROTEIN-CYSTEINE METHYLTRANSFERASE"/>
    <property type="match status" value="1"/>
</dbReference>
<keyword evidence="5" id="KW-0234">DNA repair</keyword>
<comment type="catalytic activity">
    <reaction evidence="6">
        <text>a 6-O-methyl-2'-deoxyguanosine in DNA + L-cysteinyl-[protein] = S-methyl-L-cysteinyl-[protein] + a 2'-deoxyguanosine in DNA</text>
        <dbReference type="Rhea" id="RHEA:24000"/>
        <dbReference type="Rhea" id="RHEA-COMP:10131"/>
        <dbReference type="Rhea" id="RHEA-COMP:10132"/>
        <dbReference type="Rhea" id="RHEA-COMP:11367"/>
        <dbReference type="Rhea" id="RHEA-COMP:11368"/>
        <dbReference type="ChEBI" id="CHEBI:29950"/>
        <dbReference type="ChEBI" id="CHEBI:82612"/>
        <dbReference type="ChEBI" id="CHEBI:85445"/>
        <dbReference type="ChEBI" id="CHEBI:85448"/>
        <dbReference type="EC" id="2.1.1.63"/>
    </reaction>
</comment>
<dbReference type="SUPFAM" id="SSF46767">
    <property type="entry name" value="Methylated DNA-protein cysteine methyltransferase, C-terminal domain"/>
    <property type="match status" value="1"/>
</dbReference>
<organism evidence="8 9">
    <name type="scientific">Streptosporangium sandarakinum</name>
    <dbReference type="NCBI Taxonomy" id="1260955"/>
    <lineage>
        <taxon>Bacteria</taxon>
        <taxon>Bacillati</taxon>
        <taxon>Actinomycetota</taxon>
        <taxon>Actinomycetes</taxon>
        <taxon>Streptosporangiales</taxon>
        <taxon>Streptosporangiaceae</taxon>
        <taxon>Streptosporangium</taxon>
    </lineage>
</organism>
<dbReference type="EC" id="2.1.1.63" evidence="8"/>
<proteinExistence type="predicted"/>
<dbReference type="PANTHER" id="PTHR10815:SF13">
    <property type="entry name" value="METHYLATED-DNA--PROTEIN-CYSTEINE METHYLTRANSFERASE"/>
    <property type="match status" value="1"/>
</dbReference>
<dbReference type="AlphaFoldDB" id="A0A852UUJ9"/>
<feature type="domain" description="Methylated-DNA-[protein]-cysteine S-methyltransferase DNA binding" evidence="7">
    <location>
        <begin position="89"/>
        <end position="167"/>
    </location>
</feature>